<evidence type="ECO:0008006" key="3">
    <source>
        <dbReference type="Google" id="ProtNLM"/>
    </source>
</evidence>
<protein>
    <recommendedName>
        <fullName evidence="3">Toxin-antitoxin system HicB family antitoxin</fullName>
    </recommendedName>
</protein>
<evidence type="ECO:0000313" key="1">
    <source>
        <dbReference type="EMBL" id="GHE10987.1"/>
    </source>
</evidence>
<sequence length="137" mass="14939">MPERSGFDLAQSSLQGVARGAFRMPRSITSAPCMLRDASRPANLLPPCYPTSVTSTKKQTQVRLEGDVLEAGKAAARARRLDFNKYVERLIIEDTTGARAAGMAAAQRFIDEHGAFLDDLEQQLDTPYDQRQPGAAA</sequence>
<name>A0A919D5W5_9ACTN</name>
<evidence type="ECO:0000313" key="2">
    <source>
        <dbReference type="Proteomes" id="UP000655443"/>
    </source>
</evidence>
<keyword evidence="2" id="KW-1185">Reference proteome</keyword>
<reference evidence="1" key="2">
    <citation type="submission" date="2020-09" db="EMBL/GenBank/DDBJ databases">
        <authorList>
            <person name="Sun Q."/>
            <person name="Ohkuma M."/>
        </authorList>
    </citation>
    <scope>NUCLEOTIDE SEQUENCE</scope>
    <source>
        <strain evidence="1">JCM 4714</strain>
    </source>
</reference>
<dbReference type="Proteomes" id="UP000655443">
    <property type="component" value="Unassembled WGS sequence"/>
</dbReference>
<gene>
    <name evidence="1" type="ORF">GCM10010339_68990</name>
</gene>
<organism evidence="1 2">
    <name type="scientific">Streptomyces alanosinicus</name>
    <dbReference type="NCBI Taxonomy" id="68171"/>
    <lineage>
        <taxon>Bacteria</taxon>
        <taxon>Bacillati</taxon>
        <taxon>Actinomycetota</taxon>
        <taxon>Actinomycetes</taxon>
        <taxon>Kitasatosporales</taxon>
        <taxon>Streptomycetaceae</taxon>
        <taxon>Streptomyces</taxon>
    </lineage>
</organism>
<proteinExistence type="predicted"/>
<comment type="caution">
    <text evidence="1">The sequence shown here is derived from an EMBL/GenBank/DDBJ whole genome shotgun (WGS) entry which is preliminary data.</text>
</comment>
<dbReference type="EMBL" id="BMVG01000026">
    <property type="protein sequence ID" value="GHE10987.1"/>
    <property type="molecule type" value="Genomic_DNA"/>
</dbReference>
<reference evidence="1" key="1">
    <citation type="journal article" date="2014" name="Int. J. Syst. Evol. Microbiol.">
        <title>Complete genome sequence of Corynebacterium casei LMG S-19264T (=DSM 44701T), isolated from a smear-ripened cheese.</title>
        <authorList>
            <consortium name="US DOE Joint Genome Institute (JGI-PGF)"/>
            <person name="Walter F."/>
            <person name="Albersmeier A."/>
            <person name="Kalinowski J."/>
            <person name="Ruckert C."/>
        </authorList>
    </citation>
    <scope>NUCLEOTIDE SEQUENCE</scope>
    <source>
        <strain evidence="1">JCM 4714</strain>
    </source>
</reference>
<dbReference type="AlphaFoldDB" id="A0A919D5W5"/>
<accession>A0A919D5W5</accession>